<dbReference type="EMBL" id="QJNU01000814">
    <property type="protein sequence ID" value="RYO85434.1"/>
    <property type="molecule type" value="Genomic_DNA"/>
</dbReference>
<evidence type="ECO:0000256" key="4">
    <source>
        <dbReference type="ARBA" id="ARBA00022723"/>
    </source>
</evidence>
<reference evidence="10 11" key="1">
    <citation type="submission" date="2018-06" db="EMBL/GenBank/DDBJ databases">
        <title>Complete Genomes of Monosporascus.</title>
        <authorList>
            <person name="Robinson A.J."/>
            <person name="Natvig D.O."/>
        </authorList>
    </citation>
    <scope>NUCLEOTIDE SEQUENCE [LARGE SCALE GENOMIC DNA]</scope>
    <source>
        <strain evidence="10 11">CBS 110550</strain>
    </source>
</reference>
<evidence type="ECO:0000256" key="5">
    <source>
        <dbReference type="ARBA" id="ARBA00023002"/>
    </source>
</evidence>
<proteinExistence type="inferred from homology"/>
<dbReference type="InterPro" id="IPR001128">
    <property type="entry name" value="Cyt_P450"/>
</dbReference>
<keyword evidence="5" id="KW-0560">Oxidoreductase</keyword>
<evidence type="ECO:0008006" key="12">
    <source>
        <dbReference type="Google" id="ProtNLM"/>
    </source>
</evidence>
<keyword evidence="9" id="KW-1133">Transmembrane helix</keyword>
<dbReference type="PRINTS" id="PR00463">
    <property type="entry name" value="EP450I"/>
</dbReference>
<dbReference type="Pfam" id="PF00067">
    <property type="entry name" value="p450"/>
    <property type="match status" value="1"/>
</dbReference>
<evidence type="ECO:0000256" key="3">
    <source>
        <dbReference type="ARBA" id="ARBA00022617"/>
    </source>
</evidence>
<keyword evidence="3 8" id="KW-0349">Heme</keyword>
<gene>
    <name evidence="10" type="ORF">DL764_009170</name>
</gene>
<evidence type="ECO:0000256" key="6">
    <source>
        <dbReference type="ARBA" id="ARBA00023004"/>
    </source>
</evidence>
<dbReference type="InterPro" id="IPR050121">
    <property type="entry name" value="Cytochrome_P450_monoxygenase"/>
</dbReference>
<dbReference type="Gene3D" id="1.10.630.10">
    <property type="entry name" value="Cytochrome P450"/>
    <property type="match status" value="1"/>
</dbReference>
<dbReference type="PANTHER" id="PTHR24305:SF237">
    <property type="entry name" value="CYTOCHROME P450 MONOOXYGENASE ATNE-RELATED"/>
    <property type="match status" value="1"/>
</dbReference>
<dbReference type="PANTHER" id="PTHR24305">
    <property type="entry name" value="CYTOCHROME P450"/>
    <property type="match status" value="1"/>
</dbReference>
<dbReference type="GO" id="GO:0004497">
    <property type="term" value="F:monooxygenase activity"/>
    <property type="evidence" value="ECO:0007669"/>
    <property type="project" value="UniProtKB-KW"/>
</dbReference>
<accession>A0A4Q4SXX1</accession>
<dbReference type="GO" id="GO:0020037">
    <property type="term" value="F:heme binding"/>
    <property type="evidence" value="ECO:0007669"/>
    <property type="project" value="InterPro"/>
</dbReference>
<comment type="cofactor">
    <cofactor evidence="1 8">
        <name>heme</name>
        <dbReference type="ChEBI" id="CHEBI:30413"/>
    </cofactor>
</comment>
<dbReference type="STRING" id="155417.A0A4Q4SXX1"/>
<feature type="binding site" description="axial binding residue" evidence="8">
    <location>
        <position position="469"/>
    </location>
    <ligand>
        <name>heme</name>
        <dbReference type="ChEBI" id="CHEBI:30413"/>
    </ligand>
    <ligandPart>
        <name>Fe</name>
        <dbReference type="ChEBI" id="CHEBI:18248"/>
    </ligandPart>
</feature>
<keyword evidence="11" id="KW-1185">Reference proteome</keyword>
<keyword evidence="7" id="KW-0503">Monooxygenase</keyword>
<protein>
    <recommendedName>
        <fullName evidence="12">Benzoate 4-monooxygenase cytochrome P450</fullName>
    </recommendedName>
</protein>
<name>A0A4Q4SXX1_9PEZI</name>
<evidence type="ECO:0000313" key="10">
    <source>
        <dbReference type="EMBL" id="RYO85434.1"/>
    </source>
</evidence>
<dbReference type="Proteomes" id="UP000293360">
    <property type="component" value="Unassembled WGS sequence"/>
</dbReference>
<dbReference type="PRINTS" id="PR00385">
    <property type="entry name" value="P450"/>
</dbReference>
<feature type="transmembrane region" description="Helical" evidence="9">
    <location>
        <begin position="12"/>
        <end position="35"/>
    </location>
</feature>
<keyword evidence="6 8" id="KW-0408">Iron</keyword>
<dbReference type="InterPro" id="IPR002401">
    <property type="entry name" value="Cyt_P450_E_grp-I"/>
</dbReference>
<evidence type="ECO:0000256" key="8">
    <source>
        <dbReference type="PIRSR" id="PIRSR602401-1"/>
    </source>
</evidence>
<evidence type="ECO:0000313" key="11">
    <source>
        <dbReference type="Proteomes" id="UP000293360"/>
    </source>
</evidence>
<dbReference type="CDD" id="cd11061">
    <property type="entry name" value="CYP67-like"/>
    <property type="match status" value="1"/>
</dbReference>
<comment type="caution">
    <text evidence="10">The sequence shown here is derived from an EMBL/GenBank/DDBJ whole genome shotgun (WGS) entry which is preliminary data.</text>
</comment>
<organism evidence="10 11">
    <name type="scientific">Monosporascus ibericus</name>
    <dbReference type="NCBI Taxonomy" id="155417"/>
    <lineage>
        <taxon>Eukaryota</taxon>
        <taxon>Fungi</taxon>
        <taxon>Dikarya</taxon>
        <taxon>Ascomycota</taxon>
        <taxon>Pezizomycotina</taxon>
        <taxon>Sordariomycetes</taxon>
        <taxon>Xylariomycetidae</taxon>
        <taxon>Xylariales</taxon>
        <taxon>Xylariales incertae sedis</taxon>
        <taxon>Monosporascus</taxon>
    </lineage>
</organism>
<sequence>MFGLAFQLTTLAEWLAVFFLLGLLTLVATAIYNLFFHPLASVPGPFLARASGIPSWYRAYRGDRHVWLWQQFQIYGNKIRPEPNTVLFCDPEAYADIYGMKSNVRRSKFYTAWRRNDRDKTTLNTVDVAEHARKRRLLNLCFTDKSVRAASNFIIKHVDRWNHLLVEKNGADWSDPVDFSEKVDTLVFDIMGDLCFGKSFDIKEPGENPLKAVPHNIIEYMRFYYPICRSPFLSLVVWLKPRGLDKLFELMTPPAVQQYYQFVHKSVTERIALQQEQAEKPESEKRQDIFYFLCEARHPDTGLPAYDETDLRAEANLLIIAGSDTTAISLSGIFFYLTGNPYQYQKLVKEIRTTFDTADDIVYGPKLSSCVYLKACIDEGMRLSPSGPSELSREVLPGGVTIKGEHFPAGTIVGTSPWVNSRNEEIYGDPNLFRPERWIADEAGTGVTQEQVAQMRSNFHPFAAGPGNCVGKNLAMTELMITVARTLHRLDVRRAPGSTVGGGAPELGWGARDRKQHQLIDAYISLRRGPEVQFRKRAD</sequence>
<evidence type="ECO:0000256" key="9">
    <source>
        <dbReference type="SAM" id="Phobius"/>
    </source>
</evidence>
<evidence type="ECO:0000256" key="1">
    <source>
        <dbReference type="ARBA" id="ARBA00001971"/>
    </source>
</evidence>
<keyword evidence="4 8" id="KW-0479">Metal-binding</keyword>
<dbReference type="SUPFAM" id="SSF48264">
    <property type="entry name" value="Cytochrome P450"/>
    <property type="match status" value="1"/>
</dbReference>
<evidence type="ECO:0000256" key="2">
    <source>
        <dbReference type="ARBA" id="ARBA00010617"/>
    </source>
</evidence>
<dbReference type="GO" id="GO:0005506">
    <property type="term" value="F:iron ion binding"/>
    <property type="evidence" value="ECO:0007669"/>
    <property type="project" value="InterPro"/>
</dbReference>
<evidence type="ECO:0000256" key="7">
    <source>
        <dbReference type="ARBA" id="ARBA00023033"/>
    </source>
</evidence>
<keyword evidence="9" id="KW-0812">Transmembrane</keyword>
<keyword evidence="9" id="KW-0472">Membrane</keyword>
<dbReference type="GO" id="GO:0016705">
    <property type="term" value="F:oxidoreductase activity, acting on paired donors, with incorporation or reduction of molecular oxygen"/>
    <property type="evidence" value="ECO:0007669"/>
    <property type="project" value="InterPro"/>
</dbReference>
<dbReference type="OrthoDB" id="1470350at2759"/>
<dbReference type="InterPro" id="IPR036396">
    <property type="entry name" value="Cyt_P450_sf"/>
</dbReference>
<comment type="similarity">
    <text evidence="2">Belongs to the cytochrome P450 family.</text>
</comment>
<dbReference type="AlphaFoldDB" id="A0A4Q4SXX1"/>